<dbReference type="Proteomes" id="UP000317638">
    <property type="component" value="Unassembled WGS sequence"/>
</dbReference>
<feature type="domain" description="Helicase C-terminal" evidence="4">
    <location>
        <begin position="291"/>
        <end position="442"/>
    </location>
</feature>
<dbReference type="GO" id="GO:0043138">
    <property type="term" value="F:3'-5' DNA helicase activity"/>
    <property type="evidence" value="ECO:0007669"/>
    <property type="project" value="TreeGrafter"/>
</dbReference>
<dbReference type="NCBIfam" id="TIGR03817">
    <property type="entry name" value="DECH_helic"/>
    <property type="match status" value="1"/>
</dbReference>
<protein>
    <submittedName>
        <fullName evidence="5">DEAD/DEAH box helicase</fullName>
    </submittedName>
</protein>
<dbReference type="GO" id="GO:0006289">
    <property type="term" value="P:nucleotide-excision repair"/>
    <property type="evidence" value="ECO:0007669"/>
    <property type="project" value="TreeGrafter"/>
</dbReference>
<dbReference type="EMBL" id="VKKG01000002">
    <property type="protein sequence ID" value="TRY18532.1"/>
    <property type="molecule type" value="Genomic_DNA"/>
</dbReference>
<dbReference type="CDD" id="cd18797">
    <property type="entry name" value="SF2_C_Hrq"/>
    <property type="match status" value="1"/>
</dbReference>
<dbReference type="Pfam" id="PF00270">
    <property type="entry name" value="DEAD"/>
    <property type="match status" value="1"/>
</dbReference>
<name>A0A553K1F3_9ACTN</name>
<dbReference type="SMART" id="SM00487">
    <property type="entry name" value="DEXDc"/>
    <property type="match status" value="1"/>
</dbReference>
<evidence type="ECO:0000259" key="3">
    <source>
        <dbReference type="PROSITE" id="PS51192"/>
    </source>
</evidence>
<dbReference type="SUPFAM" id="SSF52540">
    <property type="entry name" value="P-loop containing nucleoside triphosphate hydrolases"/>
    <property type="match status" value="1"/>
</dbReference>
<keyword evidence="5" id="KW-0378">Hydrolase</keyword>
<dbReference type="Pfam" id="PF22982">
    <property type="entry name" value="WHD_HRQ1"/>
    <property type="match status" value="1"/>
</dbReference>
<dbReference type="InterPro" id="IPR018973">
    <property type="entry name" value="MZB"/>
</dbReference>
<evidence type="ECO:0000256" key="1">
    <source>
        <dbReference type="ARBA" id="ARBA00022741"/>
    </source>
</evidence>
<keyword evidence="1" id="KW-0547">Nucleotide-binding</keyword>
<dbReference type="GO" id="GO:0003676">
    <property type="term" value="F:nucleic acid binding"/>
    <property type="evidence" value="ECO:0007669"/>
    <property type="project" value="InterPro"/>
</dbReference>
<dbReference type="InterPro" id="IPR055227">
    <property type="entry name" value="HRQ1_WHD"/>
</dbReference>
<keyword evidence="2" id="KW-0067">ATP-binding</keyword>
<dbReference type="OrthoDB" id="143059at2"/>
<dbReference type="GO" id="GO:0005524">
    <property type="term" value="F:ATP binding"/>
    <property type="evidence" value="ECO:0007669"/>
    <property type="project" value="UniProtKB-KW"/>
</dbReference>
<evidence type="ECO:0000259" key="4">
    <source>
        <dbReference type="PROSITE" id="PS51194"/>
    </source>
</evidence>
<dbReference type="AlphaFoldDB" id="A0A553K1F3"/>
<evidence type="ECO:0000313" key="5">
    <source>
        <dbReference type="EMBL" id="TRY18532.1"/>
    </source>
</evidence>
<reference evidence="5 6" key="1">
    <citation type="submission" date="2019-07" db="EMBL/GenBank/DDBJ databases">
        <authorList>
            <person name="Zhou L.-Y."/>
        </authorList>
    </citation>
    <scope>NUCLEOTIDE SEQUENCE [LARGE SCALE GENOMIC DNA]</scope>
    <source>
        <strain evidence="5 6">YIM 101269</strain>
    </source>
</reference>
<dbReference type="Pfam" id="PF09369">
    <property type="entry name" value="MZB"/>
    <property type="match status" value="1"/>
</dbReference>
<accession>A0A553K1F3</accession>
<dbReference type="Gene3D" id="3.40.50.300">
    <property type="entry name" value="P-loop containing nucleotide triphosphate hydrolases"/>
    <property type="match status" value="2"/>
</dbReference>
<dbReference type="InterPro" id="IPR001650">
    <property type="entry name" value="Helicase_C-like"/>
</dbReference>
<dbReference type="PANTHER" id="PTHR47957:SF3">
    <property type="entry name" value="ATP-DEPENDENT HELICASE HRQ1"/>
    <property type="match status" value="1"/>
</dbReference>
<comment type="caution">
    <text evidence="5">The sequence shown here is derived from an EMBL/GenBank/DDBJ whole genome shotgun (WGS) entry which is preliminary data.</text>
</comment>
<proteinExistence type="predicted"/>
<dbReference type="PANTHER" id="PTHR47957">
    <property type="entry name" value="ATP-DEPENDENT HELICASE HRQ1"/>
    <property type="match status" value="1"/>
</dbReference>
<keyword evidence="5" id="KW-0347">Helicase</keyword>
<gene>
    <name evidence="5" type="ORF">FOJ82_05220</name>
</gene>
<dbReference type="SMART" id="SM00490">
    <property type="entry name" value="HELICc"/>
    <property type="match status" value="1"/>
</dbReference>
<dbReference type="InterPro" id="IPR014001">
    <property type="entry name" value="Helicase_ATP-bd"/>
</dbReference>
<organism evidence="5 6">
    <name type="scientific">Tessaracoccus rhinocerotis</name>
    <dbReference type="NCBI Taxonomy" id="1689449"/>
    <lineage>
        <taxon>Bacteria</taxon>
        <taxon>Bacillati</taxon>
        <taxon>Actinomycetota</taxon>
        <taxon>Actinomycetes</taxon>
        <taxon>Propionibacteriales</taxon>
        <taxon>Propionibacteriaceae</taxon>
        <taxon>Tessaracoccus</taxon>
    </lineage>
</organism>
<evidence type="ECO:0000256" key="2">
    <source>
        <dbReference type="ARBA" id="ARBA00022840"/>
    </source>
</evidence>
<dbReference type="InterPro" id="IPR027417">
    <property type="entry name" value="P-loop_NTPase"/>
</dbReference>
<dbReference type="Pfam" id="PF00271">
    <property type="entry name" value="Helicase_C"/>
    <property type="match status" value="1"/>
</dbReference>
<evidence type="ECO:0000313" key="6">
    <source>
        <dbReference type="Proteomes" id="UP000317638"/>
    </source>
</evidence>
<dbReference type="GO" id="GO:0036297">
    <property type="term" value="P:interstrand cross-link repair"/>
    <property type="evidence" value="ECO:0007669"/>
    <property type="project" value="TreeGrafter"/>
</dbReference>
<dbReference type="PROSITE" id="PS51194">
    <property type="entry name" value="HELICASE_CTER"/>
    <property type="match status" value="1"/>
</dbReference>
<feature type="domain" description="Helicase ATP-binding" evidence="3">
    <location>
        <begin position="75"/>
        <end position="266"/>
    </location>
</feature>
<dbReference type="InterPro" id="IPR011545">
    <property type="entry name" value="DEAD/DEAH_box_helicase_dom"/>
</dbReference>
<keyword evidence="6" id="KW-1185">Reference proteome</keyword>
<dbReference type="InterPro" id="IPR022307">
    <property type="entry name" value="Helicase_put_actinobac"/>
</dbReference>
<sequence length="769" mass="83573">MPPVSPQLGPVGGDWQSWSVDWNWLLERDEVVSSRRREATGGATGQWPDWLPAAAREGIRAAGIDSPWQHQTDFAELAFAGRHAAICTPTGSGKSLAYLMPVLAATTEGRFGWELPEARSFAKPRHTALYLAPTKALAHDQLRAARELAPKGWRVGALDGDSEQGERRFAREHAQFLLSNPDMLHFSVLANHEKWARFLGGLRYVVVDEAHRYQGVFGAHVAAVLRRLRRLCALYGTNPTMLLCSATAPNAAEFGGALIGEETVEVVDVSTAPAAARTVALWQPKGSLNHDTSQLLAGLSDEGAQTLAFVPSRAGAELVAVGAQEEALEPERIASYRAGYLASDRRALEAALQSGQLRGLATTNALELGVDVSGVEAVLVSGYPGKLSSFWQQAGRAGRAGQESLVVLLARENPLDTYLLAHPELIFDAPVEHAVCHPGNPHVLGPHLAAAAQEHPLTREDERWFGPQTLPLLEQLTAQGVLRDRGGRWFWTRPDRAVDFINLRATGPAPIEIIERETGRVLGVVSDEAADRTVHPEAVYLHQGETWAVTDLDRAEGQALVTAVRPHYYTQAQSTFDIEILRQAGRRDLGVTEAGFGDVLITSRVVGYLRRDEVTHDVLDASELDMPKRQLRTQAVWWTVPQELERVLRWPALRMGAAAHAMEHTAIGLLPVFAPCDRWDIGGVSTAAHPDTGLPTIFVHDGMDGGSGFAARGFEVLDEWLAATLERLETCRCDDGCPACVVSPKCGNANQVLDKADATSLLRQLLAAN</sequence>
<dbReference type="PROSITE" id="PS51192">
    <property type="entry name" value="HELICASE_ATP_BIND_1"/>
    <property type="match status" value="1"/>
</dbReference>